<keyword evidence="5" id="KW-0812">Transmembrane</keyword>
<reference evidence="9" key="1">
    <citation type="submission" date="2016-06" db="UniProtKB">
        <authorList>
            <consortium name="WormBaseParasite"/>
        </authorList>
    </citation>
    <scope>IDENTIFICATION</scope>
</reference>
<feature type="transmembrane region" description="Helical" evidence="5">
    <location>
        <begin position="156"/>
        <end position="173"/>
    </location>
</feature>
<keyword evidence="3" id="KW-1003">Cell membrane</keyword>
<reference evidence="7 8" key="2">
    <citation type="submission" date="2018-11" db="EMBL/GenBank/DDBJ databases">
        <authorList>
            <consortium name="Pathogen Informatics"/>
        </authorList>
    </citation>
    <scope>NUCLEOTIDE SEQUENCE [LARGE SCALE GENOMIC DNA]</scope>
</reference>
<dbReference type="Pfam" id="PF16185">
    <property type="entry name" value="MTABC_N"/>
    <property type="match status" value="1"/>
</dbReference>
<accession>A0A183IJG1</accession>
<evidence type="ECO:0000256" key="4">
    <source>
        <dbReference type="ARBA" id="ARBA00022967"/>
    </source>
</evidence>
<dbReference type="Proteomes" id="UP000270296">
    <property type="component" value="Unassembled WGS sequence"/>
</dbReference>
<keyword evidence="8" id="KW-1185">Reference proteome</keyword>
<keyword evidence="4" id="KW-1278">Translocase</keyword>
<evidence type="ECO:0000256" key="5">
    <source>
        <dbReference type="SAM" id="Phobius"/>
    </source>
</evidence>
<evidence type="ECO:0000313" key="9">
    <source>
        <dbReference type="WBParaSite" id="SBAD_0000392701-mRNA-1"/>
    </source>
</evidence>
<proteinExistence type="predicted"/>
<feature type="transmembrane region" description="Helical" evidence="5">
    <location>
        <begin position="255"/>
        <end position="276"/>
    </location>
</feature>
<feature type="domain" description="ATP-binding cassette sub-family B member 6 N-terminal five TM" evidence="6">
    <location>
        <begin position="86"/>
        <end position="293"/>
    </location>
</feature>
<dbReference type="AlphaFoldDB" id="A0A183IJG1"/>
<keyword evidence="5" id="KW-1133">Transmembrane helix</keyword>
<feature type="transmembrane region" description="Helical" evidence="5">
    <location>
        <begin position="221"/>
        <end position="243"/>
    </location>
</feature>
<protein>
    <submittedName>
        <fullName evidence="9">MTABC_N domain-containing protein</fullName>
    </submittedName>
</protein>
<evidence type="ECO:0000256" key="2">
    <source>
        <dbReference type="ARBA" id="ARBA00022448"/>
    </source>
</evidence>
<evidence type="ECO:0000313" key="8">
    <source>
        <dbReference type="Proteomes" id="UP000270296"/>
    </source>
</evidence>
<keyword evidence="5" id="KW-0472">Membrane</keyword>
<gene>
    <name evidence="7" type="ORF">SBAD_LOCUS3757</name>
</gene>
<organism evidence="9">
    <name type="scientific">Soboliphyme baturini</name>
    <dbReference type="NCBI Taxonomy" id="241478"/>
    <lineage>
        <taxon>Eukaryota</taxon>
        <taxon>Metazoa</taxon>
        <taxon>Ecdysozoa</taxon>
        <taxon>Nematoda</taxon>
        <taxon>Enoplea</taxon>
        <taxon>Dorylaimia</taxon>
        <taxon>Dioctophymatida</taxon>
        <taxon>Dioctophymatoidea</taxon>
        <taxon>Soboliphymatidae</taxon>
        <taxon>Soboliphyme</taxon>
    </lineage>
</organism>
<evidence type="ECO:0000256" key="1">
    <source>
        <dbReference type="ARBA" id="ARBA00004651"/>
    </source>
</evidence>
<keyword evidence="2" id="KW-0813">Transport</keyword>
<comment type="subcellular location">
    <subcellularLocation>
        <location evidence="1">Cell membrane</location>
        <topology evidence="1">Multi-pass membrane protein</topology>
    </subcellularLocation>
</comment>
<sequence>MQQWSFIPKEVGRLAERILNPILNFAEDKKGWILPFGATPEVQQQEVLERLESEMIYRYLQRQSKKPAGQKYFGFDSHMCDGAQMEYCESSRDPLYNAWDRGFSICFFDTFCSMQLTFFMSTVGIRNIVILARRSSAVTATRCSLRSLSALCKLQLALHVFMIVCPFVELAIYASSRSYTVHGHHLVKCASQFIVWSLALVLLCFDLRYRGFKQETGHCKTLLIFLTLHILFLSFVVFSYNNVDWWWHMTRHGDVYLLALFNVKYVIAWALFFITVHAPGIVQSASRCSVSAAQPTVRSVENAGQSVT</sequence>
<name>A0A183IJG1_9BILA</name>
<feature type="transmembrane region" description="Helical" evidence="5">
    <location>
        <begin position="193"/>
        <end position="209"/>
    </location>
</feature>
<dbReference type="GO" id="GO:0005886">
    <property type="term" value="C:plasma membrane"/>
    <property type="evidence" value="ECO:0007669"/>
    <property type="project" value="UniProtKB-SubCell"/>
</dbReference>
<dbReference type="EMBL" id="UZAM01007932">
    <property type="protein sequence ID" value="VDP02257.1"/>
    <property type="molecule type" value="Genomic_DNA"/>
</dbReference>
<evidence type="ECO:0000256" key="3">
    <source>
        <dbReference type="ARBA" id="ARBA00022475"/>
    </source>
</evidence>
<evidence type="ECO:0000259" key="6">
    <source>
        <dbReference type="Pfam" id="PF16185"/>
    </source>
</evidence>
<evidence type="ECO:0000313" key="7">
    <source>
        <dbReference type="EMBL" id="VDP02257.1"/>
    </source>
</evidence>
<dbReference type="InterPro" id="IPR032410">
    <property type="entry name" value="ABCB6_N"/>
</dbReference>
<dbReference type="WBParaSite" id="SBAD_0000392701-mRNA-1">
    <property type="protein sequence ID" value="SBAD_0000392701-mRNA-1"/>
    <property type="gene ID" value="SBAD_0000392701"/>
</dbReference>